<evidence type="ECO:0000313" key="5">
    <source>
        <dbReference type="EMBL" id="GLB46849.1"/>
    </source>
</evidence>
<dbReference type="InterPro" id="IPR001310">
    <property type="entry name" value="Histidine_triad_HIT"/>
</dbReference>
<evidence type="ECO:0000259" key="4">
    <source>
        <dbReference type="PROSITE" id="PS51084"/>
    </source>
</evidence>
<gene>
    <name evidence="5" type="ORF">WR164_08280</name>
</gene>
<dbReference type="PROSITE" id="PS00892">
    <property type="entry name" value="HIT_1"/>
    <property type="match status" value="1"/>
</dbReference>
<feature type="active site" description="Tele-AMP-histidine intermediate" evidence="1">
    <location>
        <position position="95"/>
    </location>
</feature>
<dbReference type="EMBL" id="BRPL01000002">
    <property type="protein sequence ID" value="GLB46849.1"/>
    <property type="molecule type" value="Genomic_DNA"/>
</dbReference>
<dbReference type="PANTHER" id="PTHR46648">
    <property type="entry name" value="HIT FAMILY PROTEIN 1"/>
    <property type="match status" value="1"/>
</dbReference>
<dbReference type="Gene3D" id="3.30.428.10">
    <property type="entry name" value="HIT-like"/>
    <property type="match status" value="1"/>
</dbReference>
<name>A0A9W6B0Q7_9LACO</name>
<sequence>MIDPNCVFCQKKNIIIENSLTKAFYDIHPVSKGHVLIVPKDHVENLFQLTDQQVLSIQHLLLRVKSYLDRQFHPVGYNIGANCGRLAGQAVMHMHLHVIPRYLNQRPKVVNQNALRVPAAK</sequence>
<dbReference type="RefSeq" id="WP_286136311.1">
    <property type="nucleotide sequence ID" value="NZ_BRPL01000002.1"/>
</dbReference>
<dbReference type="Pfam" id="PF01230">
    <property type="entry name" value="HIT"/>
    <property type="match status" value="1"/>
</dbReference>
<reference evidence="5" key="1">
    <citation type="submission" date="2022-07" db="EMBL/GenBank/DDBJ databases">
        <authorList>
            <person name="Kouya T."/>
            <person name="Ishiyama Y."/>
        </authorList>
    </citation>
    <scope>NUCLEOTIDE SEQUENCE</scope>
    <source>
        <strain evidence="5">WR16-4</strain>
    </source>
</reference>
<protein>
    <submittedName>
        <fullName evidence="5">HIT family protein</fullName>
    </submittedName>
</protein>
<keyword evidence="6" id="KW-1185">Reference proteome</keyword>
<feature type="short sequence motif" description="Histidine triad motif" evidence="2 3">
    <location>
        <begin position="93"/>
        <end position="97"/>
    </location>
</feature>
<dbReference type="Proteomes" id="UP001144204">
    <property type="component" value="Unassembled WGS sequence"/>
</dbReference>
<dbReference type="PANTHER" id="PTHR46648:SF1">
    <property type="entry name" value="ADENOSINE 5'-MONOPHOSPHORAMIDASE HNT1"/>
    <property type="match status" value="1"/>
</dbReference>
<comment type="caution">
    <text evidence="5">The sequence shown here is derived from an EMBL/GenBank/DDBJ whole genome shotgun (WGS) entry which is preliminary data.</text>
</comment>
<dbReference type="InterPro" id="IPR011146">
    <property type="entry name" value="HIT-like"/>
</dbReference>
<dbReference type="InterPro" id="IPR036265">
    <property type="entry name" value="HIT-like_sf"/>
</dbReference>
<dbReference type="GO" id="GO:0003824">
    <property type="term" value="F:catalytic activity"/>
    <property type="evidence" value="ECO:0007669"/>
    <property type="project" value="InterPro"/>
</dbReference>
<dbReference type="GO" id="GO:0009117">
    <property type="term" value="P:nucleotide metabolic process"/>
    <property type="evidence" value="ECO:0007669"/>
    <property type="project" value="TreeGrafter"/>
</dbReference>
<evidence type="ECO:0000256" key="1">
    <source>
        <dbReference type="PIRSR" id="PIRSR601310-1"/>
    </source>
</evidence>
<dbReference type="PRINTS" id="PR00332">
    <property type="entry name" value="HISTRIAD"/>
</dbReference>
<dbReference type="SUPFAM" id="SSF54197">
    <property type="entry name" value="HIT-like"/>
    <property type="match status" value="1"/>
</dbReference>
<dbReference type="InterPro" id="IPR019808">
    <property type="entry name" value="Histidine_triad_CS"/>
</dbReference>
<organism evidence="5 6">
    <name type="scientific">Philodulcilactobacillus myokoensis</name>
    <dbReference type="NCBI Taxonomy" id="2929573"/>
    <lineage>
        <taxon>Bacteria</taxon>
        <taxon>Bacillati</taxon>
        <taxon>Bacillota</taxon>
        <taxon>Bacilli</taxon>
        <taxon>Lactobacillales</taxon>
        <taxon>Lactobacillaceae</taxon>
        <taxon>Philodulcilactobacillus</taxon>
    </lineage>
</organism>
<accession>A0A9W6B0Q7</accession>
<proteinExistence type="predicted"/>
<dbReference type="AlphaFoldDB" id="A0A9W6B0Q7"/>
<reference evidence="5" key="2">
    <citation type="journal article" date="2023" name="PLoS ONE">
        <title>Philodulcilactobacillus myokoensis gen. nov., sp. nov., a fructophilic, acidophilic, and agar-phobic lactic acid bacterium isolated from fermented vegetable extracts.</title>
        <authorList>
            <person name="Kouya T."/>
            <person name="Ishiyama Y."/>
            <person name="Ohashi S."/>
            <person name="Kumakubo R."/>
            <person name="Yamazaki T."/>
            <person name="Otaki T."/>
        </authorList>
    </citation>
    <scope>NUCLEOTIDE SEQUENCE</scope>
    <source>
        <strain evidence="5">WR16-4</strain>
    </source>
</reference>
<evidence type="ECO:0000256" key="2">
    <source>
        <dbReference type="PIRSR" id="PIRSR601310-3"/>
    </source>
</evidence>
<evidence type="ECO:0000256" key="3">
    <source>
        <dbReference type="PROSITE-ProRule" id="PRU00464"/>
    </source>
</evidence>
<feature type="domain" description="HIT" evidence="4">
    <location>
        <begin position="1"/>
        <end position="108"/>
    </location>
</feature>
<dbReference type="PROSITE" id="PS51084">
    <property type="entry name" value="HIT_2"/>
    <property type="match status" value="1"/>
</dbReference>
<evidence type="ECO:0000313" key="6">
    <source>
        <dbReference type="Proteomes" id="UP001144204"/>
    </source>
</evidence>